<keyword evidence="3" id="KW-1185">Reference proteome</keyword>
<dbReference type="AlphaFoldDB" id="A0ABD1FGY6"/>
<feature type="compositionally biased region" description="Pro residues" evidence="1">
    <location>
        <begin position="22"/>
        <end position="32"/>
    </location>
</feature>
<feature type="region of interest" description="Disordered" evidence="1">
    <location>
        <begin position="1"/>
        <end position="52"/>
    </location>
</feature>
<dbReference type="Proteomes" id="UP001567538">
    <property type="component" value="Unassembled WGS sequence"/>
</dbReference>
<accession>A0ABD1FGY6</accession>
<reference evidence="2 3" key="1">
    <citation type="submission" date="2024-06" db="EMBL/GenBank/DDBJ databases">
        <title>A chromosome level genome sequence of Diviner's sage (Salvia divinorum).</title>
        <authorList>
            <person name="Ford S.A."/>
            <person name="Ro D.-K."/>
            <person name="Ness R.W."/>
            <person name="Phillips M.A."/>
        </authorList>
    </citation>
    <scope>NUCLEOTIDE SEQUENCE [LARGE SCALE GENOMIC DNA]</scope>
    <source>
        <strain evidence="2">SAF-2024a</strain>
        <tissue evidence="2">Leaf</tissue>
    </source>
</reference>
<protein>
    <submittedName>
        <fullName evidence="2">Protein CHROMATIN REMODELING 20-like</fullName>
    </submittedName>
</protein>
<organism evidence="2 3">
    <name type="scientific">Salvia divinorum</name>
    <name type="common">Maria pastora</name>
    <name type="synonym">Diviner's sage</name>
    <dbReference type="NCBI Taxonomy" id="28513"/>
    <lineage>
        <taxon>Eukaryota</taxon>
        <taxon>Viridiplantae</taxon>
        <taxon>Streptophyta</taxon>
        <taxon>Embryophyta</taxon>
        <taxon>Tracheophyta</taxon>
        <taxon>Spermatophyta</taxon>
        <taxon>Magnoliopsida</taxon>
        <taxon>eudicotyledons</taxon>
        <taxon>Gunneridae</taxon>
        <taxon>Pentapetalae</taxon>
        <taxon>asterids</taxon>
        <taxon>lamiids</taxon>
        <taxon>Lamiales</taxon>
        <taxon>Lamiaceae</taxon>
        <taxon>Nepetoideae</taxon>
        <taxon>Mentheae</taxon>
        <taxon>Salviinae</taxon>
        <taxon>Salvia</taxon>
        <taxon>Salvia subgen. Calosphace</taxon>
    </lineage>
</organism>
<evidence type="ECO:0000256" key="1">
    <source>
        <dbReference type="SAM" id="MobiDB-lite"/>
    </source>
</evidence>
<gene>
    <name evidence="2" type="ORF">AAHA92_33836</name>
</gene>
<name>A0ABD1FGY6_SALDI</name>
<proteinExistence type="predicted"/>
<evidence type="ECO:0000313" key="2">
    <source>
        <dbReference type="EMBL" id="KAL1531120.1"/>
    </source>
</evidence>
<evidence type="ECO:0000313" key="3">
    <source>
        <dbReference type="Proteomes" id="UP001567538"/>
    </source>
</evidence>
<dbReference type="EMBL" id="JBEAFC010000015">
    <property type="protein sequence ID" value="KAL1531120.1"/>
    <property type="molecule type" value="Genomic_DNA"/>
</dbReference>
<sequence>MALTYNSNCIKRRQLGRTSSSPPTPTSPPATLTPPCRESPNTTIIEKDDVKDDLKLRRKETLRKKSSRKGEHSSIDEESSMDVFMFHDDGSTKDAAEYLSYHNLPYSFLSLFFFSLGF</sequence>
<comment type="caution">
    <text evidence="2">The sequence shown here is derived from an EMBL/GenBank/DDBJ whole genome shotgun (WGS) entry which is preliminary data.</text>
</comment>